<dbReference type="InterPro" id="IPR004013">
    <property type="entry name" value="PHP_dom"/>
</dbReference>
<feature type="domain" description="Polymerase/histidinol phosphatase N-terminal" evidence="1">
    <location>
        <begin position="8"/>
        <end position="73"/>
    </location>
</feature>
<dbReference type="CDD" id="cd07438">
    <property type="entry name" value="PHP_HisPPase_AMP"/>
    <property type="match status" value="1"/>
</dbReference>
<reference evidence="2 3" key="1">
    <citation type="journal article" date="2018" name="J. Microbiol.">
        <title>Leifsonia flava sp. nov., a novel actinobacterium isolated from the rhizosphere of Aquilegia viridiflora.</title>
        <authorList>
            <person name="Cai Y."/>
            <person name="Tao W.Z."/>
            <person name="Ma Y.J."/>
            <person name="Cheng J."/>
            <person name="Zhang M.Y."/>
            <person name="Zhang Y.X."/>
        </authorList>
    </citation>
    <scope>NUCLEOTIDE SEQUENCE [LARGE SCALE GENOMIC DNA]</scope>
    <source>
        <strain evidence="2 3">SYP-B2174</strain>
    </source>
</reference>
<dbReference type="SUPFAM" id="SSF89550">
    <property type="entry name" value="PHP domain-like"/>
    <property type="match status" value="1"/>
</dbReference>
<proteinExistence type="predicted"/>
<dbReference type="EMBL" id="SPQZ01000009">
    <property type="protein sequence ID" value="TFV94840.1"/>
    <property type="molecule type" value="Genomic_DNA"/>
</dbReference>
<dbReference type="AlphaFoldDB" id="A0A4Y9QRC6"/>
<dbReference type="InterPro" id="IPR016195">
    <property type="entry name" value="Pol/histidinol_Pase-like"/>
</dbReference>
<accession>A0A4Y9QRC6</accession>
<sequence>MQLFRGPIDLHAHSSVSDGTESPTQLVRQAAEAGLGTVAITDHDATSGWAAASDEARRVGITLIPGMELSTQVQFSSVHMLAYLFDPANEALQIETARIRAARLTRAEEIVRRISRDYDLTWDDVLAQTTPNATVGRPHIADALVARGHAPNRSDAFAGILHWRRGYYQPHYAPDPREGVRLVREAGGVPVLAHPGTRGAEAVIPAARLRVLVDDGLFGLEIDHRENMPDAKVRLRELAKRFGLEITGSSDWHGSGKPNMLGENTTAPEVLEKLIAEATGWAPVYPESSGR</sequence>
<dbReference type="Gene3D" id="1.10.150.650">
    <property type="match status" value="1"/>
</dbReference>
<dbReference type="InterPro" id="IPR003141">
    <property type="entry name" value="Pol/His_phosphatase_N"/>
</dbReference>
<dbReference type="SMART" id="SM00481">
    <property type="entry name" value="POLIIIAc"/>
    <property type="match status" value="1"/>
</dbReference>
<dbReference type="PANTHER" id="PTHR42924:SF3">
    <property type="entry name" value="POLYMERASE_HISTIDINOL PHOSPHATASE N-TERMINAL DOMAIN-CONTAINING PROTEIN"/>
    <property type="match status" value="1"/>
</dbReference>
<dbReference type="Pfam" id="PF02811">
    <property type="entry name" value="PHP"/>
    <property type="match status" value="1"/>
</dbReference>
<gene>
    <name evidence="2" type="ORF">E4M00_16895</name>
</gene>
<dbReference type="RefSeq" id="WP_135121652.1">
    <property type="nucleotide sequence ID" value="NZ_SPQZ01000009.1"/>
</dbReference>
<dbReference type="InterPro" id="IPR052018">
    <property type="entry name" value="PHP_domain"/>
</dbReference>
<dbReference type="Gene3D" id="3.20.20.140">
    <property type="entry name" value="Metal-dependent hydrolases"/>
    <property type="match status" value="1"/>
</dbReference>
<evidence type="ECO:0000259" key="1">
    <source>
        <dbReference type="SMART" id="SM00481"/>
    </source>
</evidence>
<dbReference type="PANTHER" id="PTHR42924">
    <property type="entry name" value="EXONUCLEASE"/>
    <property type="match status" value="1"/>
</dbReference>
<dbReference type="GO" id="GO:0004534">
    <property type="term" value="F:5'-3' RNA exonuclease activity"/>
    <property type="evidence" value="ECO:0007669"/>
    <property type="project" value="TreeGrafter"/>
</dbReference>
<organism evidence="2 3">
    <name type="scientific">Orlajensenia leifsoniae</name>
    <dbReference type="NCBI Taxonomy" id="2561933"/>
    <lineage>
        <taxon>Bacteria</taxon>
        <taxon>Bacillati</taxon>
        <taxon>Actinomycetota</taxon>
        <taxon>Actinomycetes</taxon>
        <taxon>Micrococcales</taxon>
        <taxon>Microbacteriaceae</taxon>
        <taxon>Orlajensenia</taxon>
    </lineage>
</organism>
<dbReference type="Proteomes" id="UP000298127">
    <property type="component" value="Unassembled WGS sequence"/>
</dbReference>
<dbReference type="GO" id="GO:0035312">
    <property type="term" value="F:5'-3' DNA exonuclease activity"/>
    <property type="evidence" value="ECO:0007669"/>
    <property type="project" value="TreeGrafter"/>
</dbReference>
<evidence type="ECO:0000313" key="3">
    <source>
        <dbReference type="Proteomes" id="UP000298127"/>
    </source>
</evidence>
<name>A0A4Y9QRC6_9MICO</name>
<keyword evidence="3" id="KW-1185">Reference proteome</keyword>
<comment type="caution">
    <text evidence="2">The sequence shown here is derived from an EMBL/GenBank/DDBJ whole genome shotgun (WGS) entry which is preliminary data.</text>
</comment>
<protein>
    <submittedName>
        <fullName evidence="2">PHP domain-containing protein</fullName>
    </submittedName>
</protein>
<evidence type="ECO:0000313" key="2">
    <source>
        <dbReference type="EMBL" id="TFV94840.1"/>
    </source>
</evidence>